<dbReference type="InterPro" id="IPR055558">
    <property type="entry name" value="DUF7134"/>
</dbReference>
<dbReference type="Pfam" id="PF02518">
    <property type="entry name" value="HATPase_c"/>
    <property type="match status" value="1"/>
</dbReference>
<evidence type="ECO:0000256" key="5">
    <source>
        <dbReference type="ARBA" id="ARBA00022741"/>
    </source>
</evidence>
<keyword evidence="12" id="KW-1185">Reference proteome</keyword>
<comment type="caution">
    <text evidence="11">The sequence shown here is derived from an EMBL/GenBank/DDBJ whole genome shotgun (WGS) entry which is preliminary data.</text>
</comment>
<evidence type="ECO:0000256" key="3">
    <source>
        <dbReference type="ARBA" id="ARBA00022553"/>
    </source>
</evidence>
<dbReference type="EC" id="2.7.13.3" evidence="2"/>
<dbReference type="EMBL" id="BAGZ01000016">
    <property type="protein sequence ID" value="GAB78676.1"/>
    <property type="molecule type" value="Genomic_DNA"/>
</dbReference>
<feature type="transmembrane region" description="Helical" evidence="9">
    <location>
        <begin position="45"/>
        <end position="60"/>
    </location>
</feature>
<dbReference type="InterPro" id="IPR011712">
    <property type="entry name" value="Sig_transdc_His_kin_sub3_dim/P"/>
</dbReference>
<comment type="catalytic activity">
    <reaction evidence="1">
        <text>ATP + protein L-histidine = ADP + protein N-phospho-L-histidine.</text>
        <dbReference type="EC" id="2.7.13.3"/>
    </reaction>
</comment>
<keyword evidence="6 11" id="KW-0418">Kinase</keyword>
<dbReference type="InterPro" id="IPR003594">
    <property type="entry name" value="HATPase_dom"/>
</dbReference>
<evidence type="ECO:0000256" key="6">
    <source>
        <dbReference type="ARBA" id="ARBA00022777"/>
    </source>
</evidence>
<dbReference type="InterPro" id="IPR050482">
    <property type="entry name" value="Sensor_HK_TwoCompSys"/>
</dbReference>
<protein>
    <recommendedName>
        <fullName evidence="2">histidine kinase</fullName>
        <ecNumber evidence="2">2.7.13.3</ecNumber>
    </recommendedName>
</protein>
<keyword evidence="5" id="KW-0547">Nucleotide-binding</keyword>
<keyword evidence="9" id="KW-0472">Membrane</keyword>
<reference evidence="11 12" key="1">
    <citation type="submission" date="2012-08" db="EMBL/GenBank/DDBJ databases">
        <title>Whole genome shotgun sequence of Austwickia chelonae NBRC 105200.</title>
        <authorList>
            <person name="Yoshida I."/>
            <person name="Hosoyama A."/>
            <person name="Tsuchikane K."/>
            <person name="Katsumata H."/>
            <person name="Ando Y."/>
            <person name="Ohji S."/>
            <person name="Hamada M."/>
            <person name="Tamura T."/>
            <person name="Yamazoe A."/>
            <person name="Yamazaki S."/>
            <person name="Fujita N."/>
        </authorList>
    </citation>
    <scope>NUCLEOTIDE SEQUENCE [LARGE SCALE GENOMIC DNA]</scope>
    <source>
        <strain evidence="11 12">NBRC 105200</strain>
    </source>
</reference>
<organism evidence="11 12">
    <name type="scientific">Austwickia chelonae NBRC 105200</name>
    <dbReference type="NCBI Taxonomy" id="1184607"/>
    <lineage>
        <taxon>Bacteria</taxon>
        <taxon>Bacillati</taxon>
        <taxon>Actinomycetota</taxon>
        <taxon>Actinomycetes</taxon>
        <taxon>Micrococcales</taxon>
        <taxon>Dermatophilaceae</taxon>
        <taxon>Austwickia</taxon>
    </lineage>
</organism>
<dbReference type="STRING" id="100225.SAMN05421595_2330"/>
<dbReference type="Pfam" id="PF07730">
    <property type="entry name" value="HisKA_3"/>
    <property type="match status" value="1"/>
</dbReference>
<evidence type="ECO:0000256" key="2">
    <source>
        <dbReference type="ARBA" id="ARBA00012438"/>
    </source>
</evidence>
<keyword evidence="9" id="KW-1133">Transmembrane helix</keyword>
<dbReference type="InterPro" id="IPR036890">
    <property type="entry name" value="HATPase_C_sf"/>
</dbReference>
<dbReference type="GO" id="GO:0000155">
    <property type="term" value="F:phosphorelay sensor kinase activity"/>
    <property type="evidence" value="ECO:0007669"/>
    <property type="project" value="InterPro"/>
</dbReference>
<name>K6UN45_9MICO</name>
<dbReference type="eggNOG" id="COG4585">
    <property type="taxonomic scope" value="Bacteria"/>
</dbReference>
<evidence type="ECO:0000256" key="1">
    <source>
        <dbReference type="ARBA" id="ARBA00000085"/>
    </source>
</evidence>
<keyword evidence="7" id="KW-0067">ATP-binding</keyword>
<dbReference type="PANTHER" id="PTHR24421:SF10">
    <property type="entry name" value="NITRATE_NITRITE SENSOR PROTEIN NARQ"/>
    <property type="match status" value="1"/>
</dbReference>
<dbReference type="GO" id="GO:0046983">
    <property type="term" value="F:protein dimerization activity"/>
    <property type="evidence" value="ECO:0007669"/>
    <property type="project" value="InterPro"/>
</dbReference>
<evidence type="ECO:0000313" key="11">
    <source>
        <dbReference type="EMBL" id="GAB78676.1"/>
    </source>
</evidence>
<feature type="domain" description="Histidine kinase/HSP90-like ATPase" evidence="10">
    <location>
        <begin position="316"/>
        <end position="411"/>
    </location>
</feature>
<keyword evidence="3" id="KW-0597">Phosphoprotein</keyword>
<accession>K6UN45</accession>
<dbReference type="CDD" id="cd16917">
    <property type="entry name" value="HATPase_UhpB-NarQ-NarX-like"/>
    <property type="match status" value="1"/>
</dbReference>
<dbReference type="PANTHER" id="PTHR24421">
    <property type="entry name" value="NITRATE/NITRITE SENSOR PROTEIN NARX-RELATED"/>
    <property type="match status" value="1"/>
</dbReference>
<dbReference type="SMART" id="SM00387">
    <property type="entry name" value="HATPase_c"/>
    <property type="match status" value="1"/>
</dbReference>
<evidence type="ECO:0000313" key="12">
    <source>
        <dbReference type="Proteomes" id="UP000008495"/>
    </source>
</evidence>
<keyword evidence="8" id="KW-0902">Two-component regulatory system</keyword>
<evidence type="ECO:0000256" key="4">
    <source>
        <dbReference type="ARBA" id="ARBA00022679"/>
    </source>
</evidence>
<evidence type="ECO:0000259" key="10">
    <source>
        <dbReference type="SMART" id="SM00387"/>
    </source>
</evidence>
<evidence type="ECO:0000256" key="8">
    <source>
        <dbReference type="ARBA" id="ARBA00023012"/>
    </source>
</evidence>
<feature type="transmembrane region" description="Helical" evidence="9">
    <location>
        <begin position="111"/>
        <end position="130"/>
    </location>
</feature>
<sequence>MTRHDLSAWLTRHPMAGDACWMALYAPVVLLGTLSELGGPSRERWWVPFWCALILVPMLWRRRFPELLAMGAILAHLVQMAVMNGPSILNLLILTCVYSLAAYSKSPHYRWWLLAAMPVIAAETYDWAFHHEYQGDHSEMSDLKIWLITALTVMAVVGTFWVMGELSRHRMENIQALRERAEYLERERDQRARLAAQDERARIAREMHDVVAHSLSVIVVQADGGTYAASHGSAPEKQTEVAVSALRTIAETAREALSETRRLVGVLRRDDDETEYTPQATLAQVEELVERLRSAGISTTYLIEGDPESHPPLSAGAEMAAYRVIQEALTNAMKHGGPEIEVAVTVSHQERGVMLTVRDNGLGSQSGADTDGQGHGLIGMTERITSYGGKILARDRLSGGFEVVATIPTDGRTRT</sequence>
<evidence type="ECO:0000256" key="7">
    <source>
        <dbReference type="ARBA" id="ARBA00022840"/>
    </source>
</evidence>
<proteinExistence type="predicted"/>
<feature type="transmembrane region" description="Helical" evidence="9">
    <location>
        <begin position="20"/>
        <end position="39"/>
    </location>
</feature>
<dbReference type="Proteomes" id="UP000008495">
    <property type="component" value="Unassembled WGS sequence"/>
</dbReference>
<keyword evidence="9" id="KW-0812">Transmembrane</keyword>
<dbReference type="AlphaFoldDB" id="K6UN45"/>
<dbReference type="Gene3D" id="1.20.5.1930">
    <property type="match status" value="1"/>
</dbReference>
<keyword evidence="4" id="KW-0808">Transferase</keyword>
<dbReference type="GO" id="GO:0016020">
    <property type="term" value="C:membrane"/>
    <property type="evidence" value="ECO:0007669"/>
    <property type="project" value="InterPro"/>
</dbReference>
<dbReference type="RefSeq" id="WP_006503433.1">
    <property type="nucleotide sequence ID" value="NZ_BAGZ01000016.1"/>
</dbReference>
<dbReference type="GO" id="GO:0005524">
    <property type="term" value="F:ATP binding"/>
    <property type="evidence" value="ECO:0007669"/>
    <property type="project" value="UniProtKB-KW"/>
</dbReference>
<feature type="transmembrane region" description="Helical" evidence="9">
    <location>
        <begin position="145"/>
        <end position="163"/>
    </location>
</feature>
<dbReference type="Gene3D" id="3.30.565.10">
    <property type="entry name" value="Histidine kinase-like ATPase, C-terminal domain"/>
    <property type="match status" value="1"/>
</dbReference>
<evidence type="ECO:0000256" key="9">
    <source>
        <dbReference type="SAM" id="Phobius"/>
    </source>
</evidence>
<gene>
    <name evidence="11" type="ORF">AUCHE_16_00950</name>
</gene>
<dbReference type="Pfam" id="PF23539">
    <property type="entry name" value="DUF7134"/>
    <property type="match status" value="1"/>
</dbReference>
<dbReference type="SUPFAM" id="SSF55874">
    <property type="entry name" value="ATPase domain of HSP90 chaperone/DNA topoisomerase II/histidine kinase"/>
    <property type="match status" value="1"/>
</dbReference>